<dbReference type="Proteomes" id="UP000447833">
    <property type="component" value="Unassembled WGS sequence"/>
</dbReference>
<dbReference type="InterPro" id="IPR000683">
    <property type="entry name" value="Gfo/Idh/MocA-like_OxRdtase_N"/>
</dbReference>
<comment type="caution">
    <text evidence="5">The sequence shown here is derived from an EMBL/GenBank/DDBJ whole genome shotgun (WGS) entry which is preliminary data.</text>
</comment>
<dbReference type="GO" id="GO:0000166">
    <property type="term" value="F:nucleotide binding"/>
    <property type="evidence" value="ECO:0007669"/>
    <property type="project" value="InterPro"/>
</dbReference>
<evidence type="ECO:0000256" key="1">
    <source>
        <dbReference type="ARBA" id="ARBA00010928"/>
    </source>
</evidence>
<organism evidence="5 6">
    <name type="scientific">Guptibacillus hwajinpoensis</name>
    <dbReference type="NCBI Taxonomy" id="208199"/>
    <lineage>
        <taxon>Bacteria</taxon>
        <taxon>Bacillati</taxon>
        <taxon>Bacillota</taxon>
        <taxon>Bacilli</taxon>
        <taxon>Bacillales</taxon>
        <taxon>Guptibacillaceae</taxon>
        <taxon>Guptibacillus</taxon>
    </lineage>
</organism>
<gene>
    <name evidence="5" type="ORF">GLW07_03480</name>
</gene>
<dbReference type="GO" id="GO:0016491">
    <property type="term" value="F:oxidoreductase activity"/>
    <property type="evidence" value="ECO:0007669"/>
    <property type="project" value="UniProtKB-KW"/>
</dbReference>
<evidence type="ECO:0000259" key="4">
    <source>
        <dbReference type="Pfam" id="PF02894"/>
    </source>
</evidence>
<dbReference type="NCBIfam" id="NF008607">
    <property type="entry name" value="PRK11579.1"/>
    <property type="match status" value="1"/>
</dbReference>
<dbReference type="InterPro" id="IPR004104">
    <property type="entry name" value="Gfo/Idh/MocA-like_OxRdtase_C"/>
</dbReference>
<dbReference type="InterPro" id="IPR051317">
    <property type="entry name" value="Gfo/Idh/MocA_oxidoreduct"/>
</dbReference>
<protein>
    <submittedName>
        <fullName evidence="5">Oxidoreductase</fullName>
    </submittedName>
</protein>
<dbReference type="InterPro" id="IPR036291">
    <property type="entry name" value="NAD(P)-bd_dom_sf"/>
</dbReference>
<evidence type="ECO:0000313" key="6">
    <source>
        <dbReference type="Proteomes" id="UP000447833"/>
    </source>
</evidence>
<evidence type="ECO:0000259" key="3">
    <source>
        <dbReference type="Pfam" id="PF01408"/>
    </source>
</evidence>
<feature type="domain" description="Gfo/Idh/MocA-like oxidoreductase C-terminal" evidence="4">
    <location>
        <begin position="133"/>
        <end position="339"/>
    </location>
</feature>
<evidence type="ECO:0000256" key="2">
    <source>
        <dbReference type="ARBA" id="ARBA00023002"/>
    </source>
</evidence>
<evidence type="ECO:0000313" key="5">
    <source>
        <dbReference type="EMBL" id="MYL62413.1"/>
    </source>
</evidence>
<dbReference type="PANTHER" id="PTHR43708">
    <property type="entry name" value="CONSERVED EXPRESSED OXIDOREDUCTASE (EUROFUNG)"/>
    <property type="match status" value="1"/>
</dbReference>
<name>A0A845EU94_9BACL</name>
<accession>A0A845EU94</accession>
<reference evidence="5 6" key="1">
    <citation type="submission" date="2019-11" db="EMBL/GenBank/DDBJ databases">
        <title>Genome sequences of 17 halophilic strains isolated from different environments.</title>
        <authorList>
            <person name="Furrow R.E."/>
        </authorList>
    </citation>
    <scope>NUCLEOTIDE SEQUENCE [LARGE SCALE GENOMIC DNA]</scope>
    <source>
        <strain evidence="5 6">22506_14_FS</strain>
    </source>
</reference>
<keyword evidence="2" id="KW-0560">Oxidoreductase</keyword>
<dbReference type="EMBL" id="WMEY01000001">
    <property type="protein sequence ID" value="MYL62413.1"/>
    <property type="molecule type" value="Genomic_DNA"/>
</dbReference>
<dbReference type="Pfam" id="PF02894">
    <property type="entry name" value="GFO_IDH_MocA_C"/>
    <property type="match status" value="1"/>
</dbReference>
<feature type="domain" description="Gfo/Idh/MocA-like oxidoreductase N-terminal" evidence="3">
    <location>
        <begin position="4"/>
        <end position="121"/>
    </location>
</feature>
<sequence>MREVKVGLVGFGFSGATFHAPVIKAVEGLTISTVVSSNADKVHHSFPEVNVVSSMEELLTDEEIELVIITTPNEFHFPMAKQALEAGKHVVLEKPFTVSVEEGERLITVAEENDRLLSVYHNRRYDSDFLTIKQLVKEKQFGSVITYEAHYDRYRAEVRDRWREQDKKGSGILFDLGSHLIDQALTLFGKPDGVYADIMAQREEGKTDDYFHLILHYGKKRVILHGGSLVKKHGPRYQIHGIKGSFLKWGIDPQEEALIAGRVPGDSGWGEEAREQFGVLTNEEGDHEVKTLPGSYQTYYKDVYQALKEDSAPPVTAEEALNVVKVIELAFKSSEEKKVMHWVWV</sequence>
<dbReference type="Gene3D" id="3.30.360.10">
    <property type="entry name" value="Dihydrodipicolinate Reductase, domain 2"/>
    <property type="match status" value="1"/>
</dbReference>
<proteinExistence type="inferred from homology"/>
<dbReference type="SUPFAM" id="SSF51735">
    <property type="entry name" value="NAD(P)-binding Rossmann-fold domains"/>
    <property type="match status" value="1"/>
</dbReference>
<dbReference type="PANTHER" id="PTHR43708:SF5">
    <property type="entry name" value="CONSERVED EXPRESSED OXIDOREDUCTASE (EUROFUNG)-RELATED"/>
    <property type="match status" value="1"/>
</dbReference>
<dbReference type="Pfam" id="PF01408">
    <property type="entry name" value="GFO_IDH_MocA"/>
    <property type="match status" value="1"/>
</dbReference>
<comment type="similarity">
    <text evidence="1">Belongs to the Gfo/Idh/MocA family.</text>
</comment>
<dbReference type="Gene3D" id="3.40.50.720">
    <property type="entry name" value="NAD(P)-binding Rossmann-like Domain"/>
    <property type="match status" value="1"/>
</dbReference>
<dbReference type="RefSeq" id="WP_160918240.1">
    <property type="nucleotide sequence ID" value="NZ_WMEY01000001.1"/>
</dbReference>
<dbReference type="AlphaFoldDB" id="A0A845EU94"/>